<reference evidence="2 3" key="1">
    <citation type="submission" date="2020-01" db="EMBL/GenBank/DDBJ databases">
        <authorList>
            <person name="Kim M.K."/>
        </authorList>
    </citation>
    <scope>NUCLEOTIDE SEQUENCE [LARGE SCALE GENOMIC DNA]</scope>
    <source>
        <strain evidence="2 3">BT213</strain>
    </source>
</reference>
<dbReference type="EMBL" id="JAAEAA010000004">
    <property type="protein sequence ID" value="NDK55217.1"/>
    <property type="molecule type" value="Genomic_DNA"/>
</dbReference>
<organism evidence="2 3">
    <name type="scientific">Pontibacter fetidus</name>
    <dbReference type="NCBI Taxonomy" id="2700082"/>
    <lineage>
        <taxon>Bacteria</taxon>
        <taxon>Pseudomonadati</taxon>
        <taxon>Bacteroidota</taxon>
        <taxon>Cytophagia</taxon>
        <taxon>Cytophagales</taxon>
        <taxon>Hymenobacteraceae</taxon>
        <taxon>Pontibacter</taxon>
    </lineage>
</organism>
<feature type="transmembrane region" description="Helical" evidence="1">
    <location>
        <begin position="57"/>
        <end position="80"/>
    </location>
</feature>
<keyword evidence="1" id="KW-1133">Transmembrane helix</keyword>
<protein>
    <submittedName>
        <fullName evidence="2">DUF2938 domain-containing protein</fullName>
    </submittedName>
</protein>
<feature type="transmembrane region" description="Helical" evidence="1">
    <location>
        <begin position="126"/>
        <end position="148"/>
    </location>
</feature>
<keyword evidence="3" id="KW-1185">Reference proteome</keyword>
<proteinExistence type="predicted"/>
<keyword evidence="1" id="KW-0812">Transmembrane</keyword>
<accession>A0A6B2H4H2</accession>
<evidence type="ECO:0000313" key="3">
    <source>
        <dbReference type="Proteomes" id="UP000478546"/>
    </source>
</evidence>
<dbReference type="AlphaFoldDB" id="A0A6B2H4H2"/>
<sequence length="157" mass="17455">MKLIYVILAGLAGTAAMTTILYLLSRVTSRVMQVPRLLGTMLLGRTHPDGGLSNAPATLMVGTLAHYTVGVLYAIGYLALWESGVGTITASWGALIGLANGLFAMIIWYFFFMIHPKPPHIRLDRYLIEMVLGHILFGFVVAFVYYHLTNPEYTFWQ</sequence>
<evidence type="ECO:0000256" key="1">
    <source>
        <dbReference type="SAM" id="Phobius"/>
    </source>
</evidence>
<dbReference type="RefSeq" id="WP_162345266.1">
    <property type="nucleotide sequence ID" value="NZ_JAAEAA010000004.1"/>
</dbReference>
<dbReference type="Proteomes" id="UP000478546">
    <property type="component" value="Unassembled WGS sequence"/>
</dbReference>
<feature type="transmembrane region" description="Helical" evidence="1">
    <location>
        <begin position="6"/>
        <end position="24"/>
    </location>
</feature>
<feature type="transmembrane region" description="Helical" evidence="1">
    <location>
        <begin position="92"/>
        <end position="114"/>
    </location>
</feature>
<comment type="caution">
    <text evidence="2">The sequence shown here is derived from an EMBL/GenBank/DDBJ whole genome shotgun (WGS) entry which is preliminary data.</text>
</comment>
<gene>
    <name evidence="2" type="ORF">GWO68_04725</name>
</gene>
<keyword evidence="1" id="KW-0472">Membrane</keyword>
<evidence type="ECO:0000313" key="2">
    <source>
        <dbReference type="EMBL" id="NDK55217.1"/>
    </source>
</evidence>
<name>A0A6B2H4H2_9BACT</name>